<evidence type="ECO:0008006" key="4">
    <source>
        <dbReference type="Google" id="ProtNLM"/>
    </source>
</evidence>
<protein>
    <recommendedName>
        <fullName evidence="4">3',5'-cyclic-nucleotide phosphodiesterase</fullName>
    </recommendedName>
</protein>
<keyword evidence="3" id="KW-1185">Reference proteome</keyword>
<evidence type="ECO:0000256" key="1">
    <source>
        <dbReference type="SAM" id="SignalP"/>
    </source>
</evidence>
<dbReference type="KEGG" id="fiy:BN1229_v1_0041"/>
<dbReference type="AlphaFoldDB" id="A0A0D6JA64"/>
<feature type="signal peptide" evidence="1">
    <location>
        <begin position="1"/>
        <end position="26"/>
    </location>
</feature>
<name>A0A0D6JA64_9HYPH</name>
<dbReference type="EMBL" id="LN829119">
    <property type="protein sequence ID" value="CPR14727.1"/>
    <property type="molecule type" value="Genomic_DNA"/>
</dbReference>
<dbReference type="KEGG" id="fil:BN1229_v1_0040"/>
<dbReference type="OrthoDB" id="8450529at2"/>
<feature type="chain" id="PRO_5002306067" description="3',5'-cyclic-nucleotide phosphodiesterase" evidence="1">
    <location>
        <begin position="27"/>
        <end position="104"/>
    </location>
</feature>
<organism evidence="2 3">
    <name type="scientific">Candidatus Filomicrobium marinum</name>
    <dbReference type="NCBI Taxonomy" id="1608628"/>
    <lineage>
        <taxon>Bacteria</taxon>
        <taxon>Pseudomonadati</taxon>
        <taxon>Pseudomonadota</taxon>
        <taxon>Alphaproteobacteria</taxon>
        <taxon>Hyphomicrobiales</taxon>
        <taxon>Hyphomicrobiaceae</taxon>
        <taxon>Filomicrobium</taxon>
    </lineage>
</organism>
<dbReference type="Proteomes" id="UP000033187">
    <property type="component" value="Chromosome 1"/>
</dbReference>
<sequence length="104" mass="11262">MKIFAVLSKMQFARSAGLAIAGLAVASAVFVGSAEARKVSDAVKVACSGDYSRLCNGYEVGSQKLDSCMRTNGKRLSRVCADALHREGHMTRGEYSKWRKSNNQ</sequence>
<evidence type="ECO:0000313" key="2">
    <source>
        <dbReference type="EMBL" id="CPR14727.1"/>
    </source>
</evidence>
<proteinExistence type="predicted"/>
<evidence type="ECO:0000313" key="3">
    <source>
        <dbReference type="Proteomes" id="UP000033187"/>
    </source>
</evidence>
<keyword evidence="1" id="KW-0732">Signal</keyword>
<gene>
    <name evidence="2" type="ORF">YBN1229_v1_0041</name>
</gene>
<accession>A0A0D6JA64</accession>
<dbReference type="RefSeq" id="WP_052743571.1">
    <property type="nucleotide sequence ID" value="NZ_LN829118.1"/>
</dbReference>
<reference evidence="3" key="1">
    <citation type="submission" date="2015-02" db="EMBL/GenBank/DDBJ databases">
        <authorList>
            <person name="Chooi Y.-H."/>
        </authorList>
    </citation>
    <scope>NUCLEOTIDE SEQUENCE [LARGE SCALE GENOMIC DNA]</scope>
    <source>
        <strain evidence="3">strain Y</strain>
    </source>
</reference>